<evidence type="ECO:0000313" key="2">
    <source>
        <dbReference type="Proteomes" id="UP001497700"/>
    </source>
</evidence>
<dbReference type="EMBL" id="MU393447">
    <property type="protein sequence ID" value="KAI4867466.1"/>
    <property type="molecule type" value="Genomic_DNA"/>
</dbReference>
<sequence length="186" mass="20714">MMLGRGLPPFGVGIDICRISRIYKNLRSPLATKFVERILTPEELKVPFTLQILKCVFTPSPDLKDGRDPKMGKAAEFMAGRFAAKEAVIKAYSLRKLYYRDVVVTYQNHLSTLSENETLSDSSQKEQEPPPQGDRSKERHGPPVAIIKGDGIRENVYARLSITHDGDYASAVCLTMLENPGVSDES</sequence>
<protein>
    <submittedName>
        <fullName evidence="1">Uncharacterized protein</fullName>
    </submittedName>
</protein>
<organism evidence="1 2">
    <name type="scientific">Hypoxylon rubiginosum</name>
    <dbReference type="NCBI Taxonomy" id="110542"/>
    <lineage>
        <taxon>Eukaryota</taxon>
        <taxon>Fungi</taxon>
        <taxon>Dikarya</taxon>
        <taxon>Ascomycota</taxon>
        <taxon>Pezizomycotina</taxon>
        <taxon>Sordariomycetes</taxon>
        <taxon>Xylariomycetidae</taxon>
        <taxon>Xylariales</taxon>
        <taxon>Hypoxylaceae</taxon>
        <taxon>Hypoxylon</taxon>
    </lineage>
</organism>
<evidence type="ECO:0000313" key="1">
    <source>
        <dbReference type="EMBL" id="KAI4867466.1"/>
    </source>
</evidence>
<gene>
    <name evidence="1" type="ORF">F4820DRAFT_413725</name>
</gene>
<proteinExistence type="predicted"/>
<dbReference type="Proteomes" id="UP001497700">
    <property type="component" value="Unassembled WGS sequence"/>
</dbReference>
<comment type="caution">
    <text evidence="1">The sequence shown here is derived from an EMBL/GenBank/DDBJ whole genome shotgun (WGS) entry which is preliminary data.</text>
</comment>
<keyword evidence="2" id="KW-1185">Reference proteome</keyword>
<name>A0ACB9Z7H6_9PEZI</name>
<accession>A0ACB9Z7H6</accession>
<reference evidence="1 2" key="1">
    <citation type="journal article" date="2022" name="New Phytol.">
        <title>Ecological generalism drives hyperdiversity of secondary metabolite gene clusters in xylarialean endophytes.</title>
        <authorList>
            <person name="Franco M.E.E."/>
            <person name="Wisecaver J.H."/>
            <person name="Arnold A.E."/>
            <person name="Ju Y.M."/>
            <person name="Slot J.C."/>
            <person name="Ahrendt S."/>
            <person name="Moore L.P."/>
            <person name="Eastman K.E."/>
            <person name="Scott K."/>
            <person name="Konkel Z."/>
            <person name="Mondo S.J."/>
            <person name="Kuo A."/>
            <person name="Hayes R.D."/>
            <person name="Haridas S."/>
            <person name="Andreopoulos B."/>
            <person name="Riley R."/>
            <person name="LaButti K."/>
            <person name="Pangilinan J."/>
            <person name="Lipzen A."/>
            <person name="Amirebrahimi M."/>
            <person name="Yan J."/>
            <person name="Adam C."/>
            <person name="Keymanesh K."/>
            <person name="Ng V."/>
            <person name="Louie K."/>
            <person name="Northen T."/>
            <person name="Drula E."/>
            <person name="Henrissat B."/>
            <person name="Hsieh H.M."/>
            <person name="Youens-Clark K."/>
            <person name="Lutzoni F."/>
            <person name="Miadlikowska J."/>
            <person name="Eastwood D.C."/>
            <person name="Hamelin R.C."/>
            <person name="Grigoriev I.V."/>
            <person name="U'Ren J.M."/>
        </authorList>
    </citation>
    <scope>NUCLEOTIDE SEQUENCE [LARGE SCALE GENOMIC DNA]</scope>
    <source>
        <strain evidence="1 2">CBS 119005</strain>
    </source>
</reference>